<feature type="binding site" evidence="16">
    <location>
        <position position="438"/>
    </location>
    <ligand>
        <name>Zn(2+)</name>
        <dbReference type="ChEBI" id="CHEBI:29105"/>
    </ligand>
</feature>
<evidence type="ECO:0000256" key="15">
    <source>
        <dbReference type="HAMAP-Rule" id="MF_00109"/>
    </source>
</evidence>
<keyword evidence="11 16" id="KW-0520">NAD</keyword>
<keyword evidence="6 16" id="KW-0963">Cytoplasm</keyword>
<gene>
    <name evidence="16" type="primary">aroB</name>
    <name evidence="15" type="synonym">aroK</name>
    <name evidence="20" type="ORF">FHS87_000575</name>
</gene>
<dbReference type="InterPro" id="IPR056179">
    <property type="entry name" value="DHQS_C"/>
</dbReference>
<evidence type="ECO:0000256" key="17">
    <source>
        <dbReference type="SAM" id="MobiDB-lite"/>
    </source>
</evidence>
<dbReference type="RefSeq" id="WP_312861858.1">
    <property type="nucleotide sequence ID" value="NZ_JACIJD010000002.1"/>
</dbReference>
<evidence type="ECO:0000256" key="5">
    <source>
        <dbReference type="ARBA" id="ARBA00004661"/>
    </source>
</evidence>
<proteinExistence type="inferred from homology"/>
<evidence type="ECO:0000256" key="13">
    <source>
        <dbReference type="ARBA" id="ARBA00023239"/>
    </source>
</evidence>
<comment type="pathway">
    <text evidence="15">Metabolic intermediate biosynthesis; chorismate biosynthesis; chorismate from D-erythrose 4-phosphate and phosphoenolpyruvate: step 5/7.</text>
</comment>
<evidence type="ECO:0000256" key="10">
    <source>
        <dbReference type="ARBA" id="ARBA00022833"/>
    </source>
</evidence>
<dbReference type="Gene3D" id="3.40.50.300">
    <property type="entry name" value="P-loop containing nucleotide triphosphate hydrolases"/>
    <property type="match status" value="1"/>
</dbReference>
<dbReference type="InterPro" id="IPR016037">
    <property type="entry name" value="DHQ_synth_AroB"/>
</dbReference>
<sequence length="622" mass="64049">MSRNLADPPPAQPAPDEALAAPLPAPASPGAAAAPPPGAPGAAHAAAPGAVRAATPGAVRAAAPAEAPAAAPGAAPRPGPWGRSIVLVGMPGAGKSAIGRRLAARLGLPFLDADTEIENAAGMTVAEIFARYGEAHFRDGERRVISRIAAGPPAVLATGGGAYVDPRTRRALREAGAVTLWLRAPIPVLKRRIAGRSNRPLFIGRDPEEVLRGLMAARYPFYAEADLALDCGEDTPEVTTIRAERALAGWQRPARLPVALSANPYEIVVGSGLLPRAGGLMAAHLPSRRVAIVSDANVAALHLPRLRAGLEEGGFDIRAEVTVPPGEGSKSMAVLERVLERILAAGADRGTAVIALGGGVVGDLAGFAAAVAMRGMPFVQIPTTLLAQVDSSVGGKTGVNLGAGKNLAGAFHQPRIVLADTDTLNTLPARELRAGWGEVAKHGLLQGPLWEWCEACGPAAMAGDPEALRHAVLESCRLKAGVVVEDEFETAPEGGRALLNLGHTFAHALEAECGYDGTLLHGEAVAVGLGLAASLSVRLGHLAQEWPGRVMEHLAAVGLPARLGDLPRGFTAEALMGRMRKDKKARGGAMRFVLLRNAGEAFTTADVPPEAVEALLRDEGAV</sequence>
<keyword evidence="13 16" id="KW-0456">Lyase</keyword>
<keyword evidence="10 16" id="KW-0862">Zinc</keyword>
<feature type="compositionally biased region" description="Low complexity" evidence="17">
    <location>
        <begin position="14"/>
        <end position="33"/>
    </location>
</feature>
<dbReference type="GO" id="GO:0008652">
    <property type="term" value="P:amino acid biosynthetic process"/>
    <property type="evidence" value="ECO:0007669"/>
    <property type="project" value="UniProtKB-KW"/>
</dbReference>
<feature type="binding site" evidence="16">
    <location>
        <position position="396"/>
    </location>
    <ligand>
        <name>NAD(+)</name>
        <dbReference type="ChEBI" id="CHEBI:57540"/>
    </ligand>
</feature>
<feature type="binding site" evidence="16">
    <location>
        <position position="521"/>
    </location>
    <ligand>
        <name>Zn(2+)</name>
        <dbReference type="ChEBI" id="CHEBI:29105"/>
    </ligand>
</feature>
<feature type="domain" description="3-dehydroquinate synthase C-terminal" evidence="19">
    <location>
        <begin position="435"/>
        <end position="585"/>
    </location>
</feature>
<dbReference type="CDD" id="cd00464">
    <property type="entry name" value="SK"/>
    <property type="match status" value="1"/>
</dbReference>
<dbReference type="NCBIfam" id="NF010552">
    <property type="entry name" value="PRK13946.1"/>
    <property type="match status" value="1"/>
</dbReference>
<evidence type="ECO:0000256" key="1">
    <source>
        <dbReference type="ARBA" id="ARBA00001393"/>
    </source>
</evidence>
<evidence type="ECO:0000259" key="19">
    <source>
        <dbReference type="Pfam" id="PF24621"/>
    </source>
</evidence>
<keyword evidence="14" id="KW-0511">Multifunctional enzyme</keyword>
<feature type="binding site" evidence="16">
    <location>
        <position position="503"/>
    </location>
    <ligand>
        <name>Zn(2+)</name>
        <dbReference type="ChEBI" id="CHEBI:29105"/>
    </ligand>
</feature>
<dbReference type="UniPathway" id="UPA00053">
    <property type="reaction ID" value="UER00085"/>
</dbReference>
<dbReference type="SUPFAM" id="SSF52540">
    <property type="entry name" value="P-loop containing nucleoside triphosphate hydrolases"/>
    <property type="match status" value="1"/>
</dbReference>
<dbReference type="PANTHER" id="PTHR43622">
    <property type="entry name" value="3-DEHYDROQUINATE SYNTHASE"/>
    <property type="match status" value="1"/>
</dbReference>
<protein>
    <recommendedName>
        <fullName evidence="15 16">Multifunctional fusion protein</fullName>
    </recommendedName>
    <domain>
        <recommendedName>
            <fullName evidence="15">Shikimate kinase</fullName>
            <shortName evidence="15">SK</shortName>
            <ecNumber evidence="15">2.7.1.71</ecNumber>
        </recommendedName>
    </domain>
    <domain>
        <recommendedName>
            <fullName evidence="16">3-dehydroquinate synthase</fullName>
            <shortName evidence="16">DHQS</shortName>
            <ecNumber evidence="16">4.2.3.4</ecNumber>
        </recommendedName>
    </domain>
</protein>
<dbReference type="GO" id="GO:0005737">
    <property type="term" value="C:cytoplasm"/>
    <property type="evidence" value="ECO:0007669"/>
    <property type="project" value="UniProtKB-SubCell"/>
</dbReference>
<feature type="binding site" evidence="16">
    <location>
        <begin position="423"/>
        <end position="426"/>
    </location>
    <ligand>
        <name>NAD(+)</name>
        <dbReference type="ChEBI" id="CHEBI:57540"/>
    </ligand>
</feature>
<keyword evidence="15 20" id="KW-0418">Kinase</keyword>
<organism evidence="20 21">
    <name type="scientific">Muricoccus pecuniae</name>
    <dbReference type="NCBI Taxonomy" id="693023"/>
    <lineage>
        <taxon>Bacteria</taxon>
        <taxon>Pseudomonadati</taxon>
        <taxon>Pseudomonadota</taxon>
        <taxon>Alphaproteobacteria</taxon>
        <taxon>Acetobacterales</taxon>
        <taxon>Roseomonadaceae</taxon>
        <taxon>Muricoccus</taxon>
    </lineage>
</organism>
<evidence type="ECO:0000313" key="21">
    <source>
        <dbReference type="Proteomes" id="UP000580654"/>
    </source>
</evidence>
<comment type="catalytic activity">
    <reaction evidence="1 16">
        <text>7-phospho-2-dehydro-3-deoxy-D-arabino-heptonate = 3-dehydroquinate + phosphate</text>
        <dbReference type="Rhea" id="RHEA:21968"/>
        <dbReference type="ChEBI" id="CHEBI:32364"/>
        <dbReference type="ChEBI" id="CHEBI:43474"/>
        <dbReference type="ChEBI" id="CHEBI:58394"/>
        <dbReference type="EC" id="4.2.3.4"/>
    </reaction>
</comment>
<name>A0A840XZ50_9PROT</name>
<comment type="cofactor">
    <cofactor evidence="16">
        <name>Co(2+)</name>
        <dbReference type="ChEBI" id="CHEBI:48828"/>
    </cofactor>
    <cofactor evidence="16">
        <name>Zn(2+)</name>
        <dbReference type="ChEBI" id="CHEBI:29105"/>
    </cofactor>
    <text evidence="16">Binds 1 divalent metal cation per subunit. Can use either Co(2+) or Zn(2+).</text>
</comment>
<keyword evidence="15 20" id="KW-0808">Transferase</keyword>
<dbReference type="Proteomes" id="UP000580654">
    <property type="component" value="Unassembled WGS sequence"/>
</dbReference>
<keyword evidence="8 16" id="KW-0479">Metal-binding</keyword>
<dbReference type="GO" id="GO:0009073">
    <property type="term" value="P:aromatic amino acid family biosynthetic process"/>
    <property type="evidence" value="ECO:0007669"/>
    <property type="project" value="UniProtKB-KW"/>
</dbReference>
<dbReference type="Gene3D" id="1.20.1090.10">
    <property type="entry name" value="Dehydroquinate synthase-like - alpha domain"/>
    <property type="match status" value="1"/>
</dbReference>
<feature type="binding site" evidence="15">
    <location>
        <position position="96"/>
    </location>
    <ligand>
        <name>Mg(2+)</name>
        <dbReference type="ChEBI" id="CHEBI:18420"/>
    </ligand>
</feature>
<comment type="function">
    <text evidence="4 16">Catalyzes the conversion of 3-deoxy-D-arabino-heptulosonate 7-phosphate (DAHP) to dehydroquinate (DHQ).</text>
</comment>
<dbReference type="InterPro" id="IPR027417">
    <property type="entry name" value="P-loop_NTPase"/>
</dbReference>
<dbReference type="InterPro" id="IPR030960">
    <property type="entry name" value="DHQS/DOIS_N"/>
</dbReference>
<dbReference type="PANTHER" id="PTHR43622:SF7">
    <property type="entry name" value="3-DEHYDROQUINATE SYNTHASE, CHLOROPLASTIC"/>
    <property type="match status" value="1"/>
</dbReference>
<reference evidence="20 21" key="1">
    <citation type="submission" date="2020-08" db="EMBL/GenBank/DDBJ databases">
        <title>Genomic Encyclopedia of Type Strains, Phase IV (KMG-IV): sequencing the most valuable type-strain genomes for metagenomic binning, comparative biology and taxonomic classification.</title>
        <authorList>
            <person name="Goeker M."/>
        </authorList>
    </citation>
    <scope>NUCLEOTIDE SEQUENCE [LARGE SCALE GENOMIC DNA]</scope>
    <source>
        <strain evidence="20 21">DSM 25622</strain>
    </source>
</reference>
<comment type="caution">
    <text evidence="20">The sequence shown here is derived from an EMBL/GenBank/DDBJ whole genome shotgun (WGS) entry which is preliminary data.</text>
</comment>
<keyword evidence="16" id="KW-0170">Cobalt</keyword>
<evidence type="ECO:0000313" key="20">
    <source>
        <dbReference type="EMBL" id="MBB5692560.1"/>
    </source>
</evidence>
<evidence type="ECO:0000256" key="9">
    <source>
        <dbReference type="ARBA" id="ARBA00022741"/>
    </source>
</evidence>
<evidence type="ECO:0000259" key="18">
    <source>
        <dbReference type="Pfam" id="PF01761"/>
    </source>
</evidence>
<comment type="cofactor">
    <cofactor evidence="3">
        <name>Zn(2+)</name>
        <dbReference type="ChEBI" id="CHEBI:29105"/>
    </cofactor>
</comment>
<dbReference type="GO" id="GO:0003856">
    <property type="term" value="F:3-dehydroquinate synthase activity"/>
    <property type="evidence" value="ECO:0007669"/>
    <property type="project" value="UniProtKB-UniRule"/>
</dbReference>
<dbReference type="InterPro" id="IPR031322">
    <property type="entry name" value="Shikimate/glucono_kinase"/>
</dbReference>
<dbReference type="Pfam" id="PF24621">
    <property type="entry name" value="DHQS_C"/>
    <property type="match status" value="1"/>
</dbReference>
<feature type="binding site" evidence="15">
    <location>
        <position position="160"/>
    </location>
    <ligand>
        <name>substrate</name>
    </ligand>
</feature>
<feature type="binding site" evidence="16">
    <location>
        <position position="405"/>
    </location>
    <ligand>
        <name>NAD(+)</name>
        <dbReference type="ChEBI" id="CHEBI:57540"/>
    </ligand>
</feature>
<keyword evidence="7 16" id="KW-0028">Amino-acid biosynthesis</keyword>
<feature type="binding site" evidence="15">
    <location>
        <position position="138"/>
    </location>
    <ligand>
        <name>substrate</name>
    </ligand>
</feature>
<dbReference type="InterPro" id="IPR050071">
    <property type="entry name" value="Dehydroquinate_synthase"/>
</dbReference>
<dbReference type="Pfam" id="PF01761">
    <property type="entry name" value="DHQ_synthase"/>
    <property type="match status" value="1"/>
</dbReference>
<keyword evidence="12 16" id="KW-0057">Aromatic amino acid biosynthesis</keyword>
<evidence type="ECO:0000256" key="7">
    <source>
        <dbReference type="ARBA" id="ARBA00022605"/>
    </source>
</evidence>
<comment type="cofactor">
    <cofactor evidence="15">
        <name>Mg(2+)</name>
        <dbReference type="ChEBI" id="CHEBI:18420"/>
    </cofactor>
    <text evidence="15">Binds 1 Mg(2+) ion per subunit.</text>
</comment>
<accession>A0A840XZ50</accession>
<evidence type="ECO:0000256" key="4">
    <source>
        <dbReference type="ARBA" id="ARBA00003485"/>
    </source>
</evidence>
<dbReference type="PRINTS" id="PR01100">
    <property type="entry name" value="SHIKIMTKNASE"/>
</dbReference>
<dbReference type="NCBIfam" id="TIGR01357">
    <property type="entry name" value="aroB"/>
    <property type="match status" value="1"/>
</dbReference>
<keyword evidence="15" id="KW-0460">Magnesium</keyword>
<feature type="binding site" evidence="15">
    <location>
        <position position="218"/>
    </location>
    <ligand>
        <name>substrate</name>
    </ligand>
</feature>
<dbReference type="Gene3D" id="3.40.50.1970">
    <property type="match status" value="1"/>
</dbReference>
<comment type="pathway">
    <text evidence="5 16">Metabolic intermediate biosynthesis; chorismate biosynthesis; chorismate from D-erythrose 4-phosphate and phosphoenolpyruvate: step 2/7.</text>
</comment>
<feature type="binding site" evidence="15">
    <location>
        <begin position="92"/>
        <end position="97"/>
    </location>
    <ligand>
        <name>ATP</name>
        <dbReference type="ChEBI" id="CHEBI:30616"/>
    </ligand>
</feature>
<evidence type="ECO:0000256" key="8">
    <source>
        <dbReference type="ARBA" id="ARBA00022723"/>
    </source>
</evidence>
<dbReference type="AlphaFoldDB" id="A0A840XZ50"/>
<comment type="cofactor">
    <cofactor evidence="2 16">
        <name>NAD(+)</name>
        <dbReference type="ChEBI" id="CHEBI:57540"/>
    </cofactor>
</comment>
<dbReference type="HAMAP" id="MF_00109">
    <property type="entry name" value="Shikimate_kinase"/>
    <property type="match status" value="1"/>
</dbReference>
<comment type="similarity">
    <text evidence="15">Belongs to the shikimate kinase family.</text>
</comment>
<evidence type="ECO:0000256" key="14">
    <source>
        <dbReference type="ARBA" id="ARBA00023268"/>
    </source>
</evidence>
<dbReference type="GO" id="GO:0000287">
    <property type="term" value="F:magnesium ion binding"/>
    <property type="evidence" value="ECO:0007669"/>
    <property type="project" value="UniProtKB-UniRule"/>
</dbReference>
<dbReference type="SUPFAM" id="SSF56796">
    <property type="entry name" value="Dehydroquinate synthase-like"/>
    <property type="match status" value="1"/>
</dbReference>
<dbReference type="Pfam" id="PF01202">
    <property type="entry name" value="SKI"/>
    <property type="match status" value="1"/>
</dbReference>
<evidence type="ECO:0000256" key="12">
    <source>
        <dbReference type="ARBA" id="ARBA00023141"/>
    </source>
</evidence>
<dbReference type="GO" id="GO:0009423">
    <property type="term" value="P:chorismate biosynthetic process"/>
    <property type="evidence" value="ECO:0007669"/>
    <property type="project" value="UniProtKB-UniRule"/>
</dbReference>
<dbReference type="FunFam" id="3.40.50.1970:FF:000007">
    <property type="entry name" value="Pentafunctional AROM polypeptide"/>
    <property type="match status" value="1"/>
</dbReference>
<evidence type="ECO:0000256" key="6">
    <source>
        <dbReference type="ARBA" id="ARBA00022490"/>
    </source>
</evidence>
<keyword evidence="15" id="KW-0067">ATP-binding</keyword>
<feature type="binding site" evidence="16">
    <location>
        <begin position="383"/>
        <end position="384"/>
    </location>
    <ligand>
        <name>NAD(+)</name>
        <dbReference type="ChEBI" id="CHEBI:57540"/>
    </ligand>
</feature>
<evidence type="ECO:0000256" key="11">
    <source>
        <dbReference type="ARBA" id="ARBA00023027"/>
    </source>
</evidence>
<evidence type="ECO:0000256" key="2">
    <source>
        <dbReference type="ARBA" id="ARBA00001911"/>
    </source>
</evidence>
<dbReference type="GO" id="GO:0004765">
    <property type="term" value="F:shikimate kinase activity"/>
    <property type="evidence" value="ECO:0007669"/>
    <property type="project" value="UniProtKB-UniRule"/>
</dbReference>
<keyword evidence="9 16" id="KW-0547">Nucleotide-binding</keyword>
<feature type="binding site" evidence="15">
    <location>
        <position position="114"/>
    </location>
    <ligand>
        <name>substrate</name>
    </ligand>
</feature>
<comment type="catalytic activity">
    <reaction evidence="15">
        <text>shikimate + ATP = 3-phosphoshikimate + ADP + H(+)</text>
        <dbReference type="Rhea" id="RHEA:13121"/>
        <dbReference type="ChEBI" id="CHEBI:15378"/>
        <dbReference type="ChEBI" id="CHEBI:30616"/>
        <dbReference type="ChEBI" id="CHEBI:36208"/>
        <dbReference type="ChEBI" id="CHEBI:145989"/>
        <dbReference type="ChEBI" id="CHEBI:456216"/>
        <dbReference type="EC" id="2.7.1.71"/>
    </reaction>
</comment>
<dbReference type="CDD" id="cd08195">
    <property type="entry name" value="DHQS"/>
    <property type="match status" value="1"/>
</dbReference>
<dbReference type="EC" id="4.2.3.4" evidence="16"/>
<dbReference type="HAMAP" id="MF_00110">
    <property type="entry name" value="DHQ_synthase"/>
    <property type="match status" value="1"/>
</dbReference>
<keyword evidence="21" id="KW-1185">Reference proteome</keyword>
<comment type="subcellular location">
    <subcellularLocation>
        <location evidence="16">Cytoplasm</location>
    </subcellularLocation>
</comment>
<dbReference type="InterPro" id="IPR000623">
    <property type="entry name" value="Shikimate_kinase/TSH1"/>
</dbReference>
<evidence type="ECO:0000256" key="16">
    <source>
        <dbReference type="HAMAP-Rule" id="MF_00110"/>
    </source>
</evidence>
<comment type="function">
    <text evidence="15">Catalyzes the specific phosphorylation of the 3-hydroxyl group of shikimic acid using ATP as a cosubstrate.</text>
</comment>
<comment type="similarity">
    <text evidence="16">Belongs to the sugar phosphate cyclases superfamily. Dehydroquinate synthase family.</text>
</comment>
<feature type="region of interest" description="Disordered" evidence="17">
    <location>
        <begin position="1"/>
        <end position="47"/>
    </location>
</feature>
<comment type="subunit">
    <text evidence="15">Monomer.</text>
</comment>
<dbReference type="GO" id="GO:0005524">
    <property type="term" value="F:ATP binding"/>
    <property type="evidence" value="ECO:0007669"/>
    <property type="project" value="UniProtKB-UniRule"/>
</dbReference>
<feature type="domain" description="3-dehydroquinate synthase N-terminal" evidence="18">
    <location>
        <begin position="321"/>
        <end position="433"/>
    </location>
</feature>
<dbReference type="EMBL" id="JACIJD010000002">
    <property type="protein sequence ID" value="MBB5692560.1"/>
    <property type="molecule type" value="Genomic_DNA"/>
</dbReference>
<feature type="binding site" evidence="15">
    <location>
        <position position="199"/>
    </location>
    <ligand>
        <name>ATP</name>
        <dbReference type="ChEBI" id="CHEBI:30616"/>
    </ligand>
</feature>
<dbReference type="EC" id="2.7.1.71" evidence="15"/>
<comment type="caution">
    <text evidence="16">Lacks conserved residue(s) required for the propagation of feature annotation.</text>
</comment>
<feature type="binding site" evidence="16">
    <location>
        <begin position="359"/>
        <end position="363"/>
    </location>
    <ligand>
        <name>NAD(+)</name>
        <dbReference type="ChEBI" id="CHEBI:57540"/>
    </ligand>
</feature>
<evidence type="ECO:0000256" key="3">
    <source>
        <dbReference type="ARBA" id="ARBA00001947"/>
    </source>
</evidence>